<dbReference type="Pfam" id="PF10014">
    <property type="entry name" value="2OG-Fe_Oxy_2"/>
    <property type="match status" value="1"/>
</dbReference>
<evidence type="ECO:0000313" key="2">
    <source>
        <dbReference type="Proteomes" id="UP001642484"/>
    </source>
</evidence>
<accession>A0ABP0LBJ1</accession>
<evidence type="ECO:0000313" key="1">
    <source>
        <dbReference type="EMBL" id="CAK9036368.1"/>
    </source>
</evidence>
<dbReference type="SUPFAM" id="SSF52540">
    <property type="entry name" value="P-loop containing nucleoside triphosphate hydrolases"/>
    <property type="match status" value="1"/>
</dbReference>
<organism evidence="1 2">
    <name type="scientific">Durusdinium trenchii</name>
    <dbReference type="NCBI Taxonomy" id="1381693"/>
    <lineage>
        <taxon>Eukaryota</taxon>
        <taxon>Sar</taxon>
        <taxon>Alveolata</taxon>
        <taxon>Dinophyceae</taxon>
        <taxon>Suessiales</taxon>
        <taxon>Symbiodiniaceae</taxon>
        <taxon>Durusdinium</taxon>
    </lineage>
</organism>
<name>A0ABP0LBJ1_9DINO</name>
<dbReference type="Gene3D" id="2.60.120.620">
    <property type="entry name" value="q2cbj1_9rhob like domain"/>
    <property type="match status" value="1"/>
</dbReference>
<comment type="caution">
    <text evidence="1">The sequence shown here is derived from an EMBL/GenBank/DDBJ whole genome shotgun (WGS) entry which is preliminary data.</text>
</comment>
<proteinExistence type="predicted"/>
<dbReference type="Gene3D" id="3.40.50.300">
    <property type="entry name" value="P-loop containing nucleotide triphosphate hydrolases"/>
    <property type="match status" value="1"/>
</dbReference>
<keyword evidence="2" id="KW-1185">Reference proteome</keyword>
<dbReference type="InterPro" id="IPR027417">
    <property type="entry name" value="P-loop_NTPase"/>
</dbReference>
<reference evidence="1 2" key="1">
    <citation type="submission" date="2024-02" db="EMBL/GenBank/DDBJ databases">
        <authorList>
            <person name="Chen Y."/>
            <person name="Shah S."/>
            <person name="Dougan E. K."/>
            <person name="Thang M."/>
            <person name="Chan C."/>
        </authorList>
    </citation>
    <scope>NUCLEOTIDE SEQUENCE [LARGE SCALE GENOMIC DNA]</scope>
</reference>
<dbReference type="Proteomes" id="UP001642484">
    <property type="component" value="Unassembled WGS sequence"/>
</dbReference>
<dbReference type="InterPro" id="IPR018724">
    <property type="entry name" value="2OG-Fe_dioxygenase"/>
</dbReference>
<gene>
    <name evidence="1" type="ORF">CCMP2556_LOCUS20253</name>
</gene>
<dbReference type="EMBL" id="CAXAMN010011836">
    <property type="protein sequence ID" value="CAK9036368.1"/>
    <property type="molecule type" value="Genomic_DNA"/>
</dbReference>
<sequence>MGNNFCAVESVEPTEEVLVNVEKAFEKTPTPTTGLPPGDWDGKPMFEHIQDVMPEAERQQILQNVVLDDDPSSKHFARREKAIRFVTIINGRVQPFTQNYFVQDAEYNDFSGGYRRYYALINECLFDPGAPIAEVVLNFAKYYSIPEKTAILVQIQTNHFDQAQYGKSRASVTGQGIHTDGADRAMIVCLHRGGKLEGAENLFHGSLDGMDPLGDEFALHNREGLYFKDNSVYHQVTRAVVVGKPQNPEEISRTVIIMHAPAEIFMQGLPNPNNTLGSNEAETKLRDETEVTKALRVNCSEMHRELEKSFGSARERLVMIFSATLSADTRDICKKFMQGPHEITVDESKLTLHGLLQYYIRLEERQKNKKLFDLLDMLEFNQVVIFVKTVRRAMALDGLLQAIDRDEAMKWWGWGGWVGWIEMKISDPSDFCVMRWPGEWFLGAVEPAKDFMMEE</sequence>
<protein>
    <submittedName>
        <fullName evidence="1">Uncharacterized protein</fullName>
    </submittedName>
</protein>